<organism evidence="2 3">
    <name type="scientific">Vanrija pseudolonga</name>
    <dbReference type="NCBI Taxonomy" id="143232"/>
    <lineage>
        <taxon>Eukaryota</taxon>
        <taxon>Fungi</taxon>
        <taxon>Dikarya</taxon>
        <taxon>Basidiomycota</taxon>
        <taxon>Agaricomycotina</taxon>
        <taxon>Tremellomycetes</taxon>
        <taxon>Trichosporonales</taxon>
        <taxon>Trichosporonaceae</taxon>
        <taxon>Vanrija</taxon>
    </lineage>
</organism>
<evidence type="ECO:0000313" key="3">
    <source>
        <dbReference type="Proteomes" id="UP000827549"/>
    </source>
</evidence>
<keyword evidence="3" id="KW-1185">Reference proteome</keyword>
<feature type="transmembrane region" description="Helical" evidence="1">
    <location>
        <begin position="86"/>
        <end position="108"/>
    </location>
</feature>
<dbReference type="GeneID" id="87812133"/>
<dbReference type="RefSeq" id="XP_062631496.1">
    <property type="nucleotide sequence ID" value="XM_062775512.1"/>
</dbReference>
<protein>
    <submittedName>
        <fullName evidence="2">Uncharacterized protein</fullName>
    </submittedName>
</protein>
<evidence type="ECO:0000256" key="1">
    <source>
        <dbReference type="SAM" id="Phobius"/>
    </source>
</evidence>
<name>A0AAF1BPI2_9TREE</name>
<feature type="transmembrane region" description="Helical" evidence="1">
    <location>
        <begin position="123"/>
        <end position="147"/>
    </location>
</feature>
<dbReference type="EMBL" id="CP086720">
    <property type="protein sequence ID" value="WOO85470.1"/>
    <property type="molecule type" value="Genomic_DNA"/>
</dbReference>
<sequence length="186" mass="20285">MPRKLQLYRAAFCTGAVLAAADVAIFALCAERTERYYDANRDDRLRRLAGFKRAKDFIFPLVAGAAALVYFVSHIVLQRVRPRSGFLYTLTDAVWCVVLGVLVMWSGFDKTLSGVDAGLSNGLVVGAIVVTVLVWLALFTVSVLGCLAMRGQVKGGRVSSREAWFMSVADLARGEQLNEAEFTGKA</sequence>
<feature type="transmembrane region" description="Helical" evidence="1">
    <location>
        <begin position="57"/>
        <end position="77"/>
    </location>
</feature>
<proteinExistence type="predicted"/>
<keyword evidence="1" id="KW-1133">Transmembrane helix</keyword>
<reference evidence="2" key="1">
    <citation type="submission" date="2023-10" db="EMBL/GenBank/DDBJ databases">
        <authorList>
            <person name="Noh H."/>
        </authorList>
    </citation>
    <scope>NUCLEOTIDE SEQUENCE</scope>
    <source>
        <strain evidence="2">DUCC4014</strain>
    </source>
</reference>
<dbReference type="Proteomes" id="UP000827549">
    <property type="component" value="Chromosome 7"/>
</dbReference>
<accession>A0AAF1BPI2</accession>
<keyword evidence="1" id="KW-0812">Transmembrane</keyword>
<keyword evidence="1" id="KW-0472">Membrane</keyword>
<dbReference type="AlphaFoldDB" id="A0AAF1BPI2"/>
<evidence type="ECO:0000313" key="2">
    <source>
        <dbReference type="EMBL" id="WOO85470.1"/>
    </source>
</evidence>
<gene>
    <name evidence="2" type="ORF">LOC62_07G008969</name>
</gene>